<gene>
    <name evidence="1" type="ORF">GC106_12040</name>
</gene>
<sequence length="236" mass="26956">MRPYHFPGYPSGVLIFDADDTLWENNILFERVIDDFLEWLAHPSLAKAELRPILDDIERANIVTVGYGSKALLRNLHDTFEHLYERKVTAAESKEIEELAVTLIDHRVELIEGVPETLAELSTRHTMLMLTKGDREEQQRKIDASGLAHHFRSIHIVPEKDPATYRKLAAELSLDVATTWMIGNSPKSDILSARAAGMRAVFIPNVHTWVLEEEELDPSDEGVLHLERFTDLLKHF</sequence>
<dbReference type="PANTHER" id="PTHR43434:SF1">
    <property type="entry name" value="PHOSPHOGLYCOLATE PHOSPHATASE"/>
    <property type="match status" value="1"/>
</dbReference>
<dbReference type="PANTHER" id="PTHR43434">
    <property type="entry name" value="PHOSPHOGLYCOLATE PHOSPHATASE"/>
    <property type="match status" value="1"/>
</dbReference>
<dbReference type="Gene3D" id="3.40.50.1000">
    <property type="entry name" value="HAD superfamily/HAD-like"/>
    <property type="match status" value="1"/>
</dbReference>
<dbReference type="InterPro" id="IPR023198">
    <property type="entry name" value="PGP-like_dom2"/>
</dbReference>
<comment type="caution">
    <text evidence="1">The sequence shown here is derived from an EMBL/GenBank/DDBJ whole genome shotgun (WGS) entry which is preliminary data.</text>
</comment>
<protein>
    <submittedName>
        <fullName evidence="1">Haloacid dehalogenase domain-containing protein hydrolase</fullName>
    </submittedName>
</protein>
<dbReference type="SUPFAM" id="SSF56784">
    <property type="entry name" value="HAD-like"/>
    <property type="match status" value="1"/>
</dbReference>
<accession>A0ABX2EY70</accession>
<dbReference type="Proteomes" id="UP000763557">
    <property type="component" value="Unassembled WGS sequence"/>
</dbReference>
<keyword evidence="2" id="KW-1185">Reference proteome</keyword>
<evidence type="ECO:0000313" key="2">
    <source>
        <dbReference type="Proteomes" id="UP000763557"/>
    </source>
</evidence>
<keyword evidence="1" id="KW-0378">Hydrolase</keyword>
<organism evidence="1 2">
    <name type="scientific">Kibdelosporangium persicum</name>
    <dbReference type="NCBI Taxonomy" id="2698649"/>
    <lineage>
        <taxon>Bacteria</taxon>
        <taxon>Bacillati</taxon>
        <taxon>Actinomycetota</taxon>
        <taxon>Actinomycetes</taxon>
        <taxon>Pseudonocardiales</taxon>
        <taxon>Pseudonocardiaceae</taxon>
        <taxon>Kibdelosporangium</taxon>
    </lineage>
</organism>
<dbReference type="Pfam" id="PF00702">
    <property type="entry name" value="Hydrolase"/>
    <property type="match status" value="1"/>
</dbReference>
<evidence type="ECO:0000313" key="1">
    <source>
        <dbReference type="EMBL" id="NRN64000.1"/>
    </source>
</evidence>
<dbReference type="GO" id="GO:0016787">
    <property type="term" value="F:hydrolase activity"/>
    <property type="evidence" value="ECO:0007669"/>
    <property type="project" value="UniProtKB-KW"/>
</dbReference>
<dbReference type="Gene3D" id="1.10.150.240">
    <property type="entry name" value="Putative phosphatase, domain 2"/>
    <property type="match status" value="1"/>
</dbReference>
<dbReference type="SFLD" id="SFLDS00003">
    <property type="entry name" value="Haloacid_Dehalogenase"/>
    <property type="match status" value="1"/>
</dbReference>
<dbReference type="EMBL" id="JAAATY010000002">
    <property type="protein sequence ID" value="NRN64000.1"/>
    <property type="molecule type" value="Genomic_DNA"/>
</dbReference>
<proteinExistence type="predicted"/>
<dbReference type="InterPro" id="IPR050155">
    <property type="entry name" value="HAD-like_hydrolase_sf"/>
</dbReference>
<reference evidence="1 2" key="1">
    <citation type="submission" date="2020-01" db="EMBL/GenBank/DDBJ databases">
        <title>Kibdelosporangium persica a novel Actinomycetes from a hot desert in Iran.</title>
        <authorList>
            <person name="Safaei N."/>
            <person name="Zaburannyi N."/>
            <person name="Mueller R."/>
            <person name="Wink J."/>
        </authorList>
    </citation>
    <scope>NUCLEOTIDE SEQUENCE [LARGE SCALE GENOMIC DNA]</scope>
    <source>
        <strain evidence="1 2">4NS15</strain>
    </source>
</reference>
<dbReference type="InterPro" id="IPR036412">
    <property type="entry name" value="HAD-like_sf"/>
</dbReference>
<dbReference type="SFLD" id="SFLDG01129">
    <property type="entry name" value="C1.5:_HAD__Beta-PGM__Phosphata"/>
    <property type="match status" value="1"/>
</dbReference>
<name>A0ABX2EY70_9PSEU</name>
<dbReference type="InterPro" id="IPR023214">
    <property type="entry name" value="HAD_sf"/>
</dbReference>